<comment type="similarity">
    <text evidence="2 8">Belongs to the peptidase M14 family.</text>
</comment>
<evidence type="ECO:0000256" key="6">
    <source>
        <dbReference type="ARBA" id="ARBA00022833"/>
    </source>
</evidence>
<keyword evidence="6" id="KW-0862">Zinc</keyword>
<evidence type="ECO:0000256" key="1">
    <source>
        <dbReference type="ARBA" id="ARBA00001947"/>
    </source>
</evidence>
<protein>
    <submittedName>
        <fullName evidence="13">Carboxypeptidase D-like</fullName>
    </submittedName>
</protein>
<dbReference type="InterPro" id="IPR050753">
    <property type="entry name" value="Peptidase_M14_domain"/>
</dbReference>
<evidence type="ECO:0000256" key="9">
    <source>
        <dbReference type="SAM" id="MobiDB-lite"/>
    </source>
</evidence>
<keyword evidence="12" id="KW-1185">Reference proteome</keyword>
<dbReference type="PRINTS" id="PR00765">
    <property type="entry name" value="CRBOXYPTASEA"/>
</dbReference>
<evidence type="ECO:0000256" key="3">
    <source>
        <dbReference type="ARBA" id="ARBA00022645"/>
    </source>
</evidence>
<dbReference type="GO" id="GO:0016485">
    <property type="term" value="P:protein processing"/>
    <property type="evidence" value="ECO:0007669"/>
    <property type="project" value="TreeGrafter"/>
</dbReference>
<evidence type="ECO:0000256" key="10">
    <source>
        <dbReference type="SAM" id="SignalP"/>
    </source>
</evidence>
<comment type="caution">
    <text evidence="8">Lacks conserved residue(s) required for the propagation of feature annotation.</text>
</comment>
<dbReference type="GO" id="GO:0004181">
    <property type="term" value="F:metallocarboxypeptidase activity"/>
    <property type="evidence" value="ECO:0007669"/>
    <property type="project" value="InterPro"/>
</dbReference>
<reference evidence="13" key="1">
    <citation type="submission" date="2025-08" db="UniProtKB">
        <authorList>
            <consortium name="RefSeq"/>
        </authorList>
    </citation>
    <scope>IDENTIFICATION</scope>
</reference>
<dbReference type="Proteomes" id="UP000515156">
    <property type="component" value="Unplaced"/>
</dbReference>
<keyword evidence="3" id="KW-0121">Carboxypeptidase</keyword>
<feature type="region of interest" description="Disordered" evidence="9">
    <location>
        <begin position="146"/>
        <end position="183"/>
    </location>
</feature>
<gene>
    <name evidence="13" type="primary">LOC115459052</name>
</gene>
<dbReference type="OrthoDB" id="10249045at2759"/>
<evidence type="ECO:0000259" key="11">
    <source>
        <dbReference type="PROSITE" id="PS52035"/>
    </source>
</evidence>
<evidence type="ECO:0000313" key="13">
    <source>
        <dbReference type="RefSeq" id="XP_030044777.1"/>
    </source>
</evidence>
<dbReference type="PANTHER" id="PTHR11532">
    <property type="entry name" value="PROTEASE M14 CARBOXYPEPTIDASE"/>
    <property type="match status" value="1"/>
</dbReference>
<dbReference type="SUPFAM" id="SSF53187">
    <property type="entry name" value="Zn-dependent exopeptidases"/>
    <property type="match status" value="1"/>
</dbReference>
<dbReference type="InterPro" id="IPR000834">
    <property type="entry name" value="Peptidase_M14"/>
</dbReference>
<keyword evidence="7" id="KW-0482">Metalloprotease</keyword>
<dbReference type="GO" id="GO:0008270">
    <property type="term" value="F:zinc ion binding"/>
    <property type="evidence" value="ECO:0007669"/>
    <property type="project" value="InterPro"/>
</dbReference>
<evidence type="ECO:0000256" key="8">
    <source>
        <dbReference type="PROSITE-ProRule" id="PRU01379"/>
    </source>
</evidence>
<evidence type="ECO:0000256" key="2">
    <source>
        <dbReference type="ARBA" id="ARBA00005988"/>
    </source>
</evidence>
<keyword evidence="4" id="KW-0645">Protease</keyword>
<evidence type="ECO:0000256" key="4">
    <source>
        <dbReference type="ARBA" id="ARBA00022670"/>
    </source>
</evidence>
<dbReference type="PROSITE" id="PS00133">
    <property type="entry name" value="CARBOXYPEPT_ZN_2"/>
    <property type="match status" value="1"/>
</dbReference>
<keyword evidence="5" id="KW-0479">Metal-binding</keyword>
<sequence>MAWGSFALLFALLSGVAAGPHIKKEMVESSERHNRYYHYEELRERLRSLAEAYPRQAQLFSIGQSVQGRELWVLRITAELHAQIPDRPQVKYVGNMHGDEAVSRQVLLYLADYLLRGYLRDPRLTRLLNTTDIYILPSLNPDGFENASEGDCTGNRGGRENARGRDLNRSFPDQFSPDSHPDLSEVPEVSAMINWIQSNRFLLSGNLHGGSVVASYPYDDSHRIQFLVSTASLQMMKCLNT</sequence>
<evidence type="ECO:0000256" key="7">
    <source>
        <dbReference type="ARBA" id="ARBA00023049"/>
    </source>
</evidence>
<dbReference type="PROSITE" id="PS00132">
    <property type="entry name" value="CARBOXYPEPT_ZN_1"/>
    <property type="match status" value="1"/>
</dbReference>
<dbReference type="InterPro" id="IPR057247">
    <property type="entry name" value="CARBOXYPEPT_ZN_2"/>
</dbReference>
<dbReference type="SMART" id="SM00631">
    <property type="entry name" value="Zn_pept"/>
    <property type="match status" value="1"/>
</dbReference>
<dbReference type="RefSeq" id="XP_030044777.1">
    <property type="nucleotide sequence ID" value="XM_030188917.1"/>
</dbReference>
<dbReference type="GO" id="GO:0006518">
    <property type="term" value="P:peptide metabolic process"/>
    <property type="evidence" value="ECO:0007669"/>
    <property type="project" value="TreeGrafter"/>
</dbReference>
<accession>A0A6P7WNJ3</accession>
<evidence type="ECO:0000256" key="5">
    <source>
        <dbReference type="ARBA" id="ARBA00022723"/>
    </source>
</evidence>
<dbReference type="InterPro" id="IPR057246">
    <property type="entry name" value="CARBOXYPEPT_ZN_1"/>
</dbReference>
<dbReference type="Gene3D" id="3.40.630.10">
    <property type="entry name" value="Zn peptidases"/>
    <property type="match status" value="1"/>
</dbReference>
<feature type="domain" description="Peptidase M14" evidence="11">
    <location>
        <begin position="35"/>
        <end position="241"/>
    </location>
</feature>
<feature type="compositionally biased region" description="Basic and acidic residues" evidence="9">
    <location>
        <begin position="157"/>
        <end position="168"/>
    </location>
</feature>
<keyword evidence="7" id="KW-0378">Hydrolase</keyword>
<dbReference type="Pfam" id="PF00246">
    <property type="entry name" value="Peptidase_M14"/>
    <property type="match status" value="1"/>
</dbReference>
<organism evidence="12 13">
    <name type="scientific">Microcaecilia unicolor</name>
    <dbReference type="NCBI Taxonomy" id="1415580"/>
    <lineage>
        <taxon>Eukaryota</taxon>
        <taxon>Metazoa</taxon>
        <taxon>Chordata</taxon>
        <taxon>Craniata</taxon>
        <taxon>Vertebrata</taxon>
        <taxon>Euteleostomi</taxon>
        <taxon>Amphibia</taxon>
        <taxon>Gymnophiona</taxon>
        <taxon>Siphonopidae</taxon>
        <taxon>Microcaecilia</taxon>
    </lineage>
</organism>
<dbReference type="KEGG" id="muo:115459052"/>
<dbReference type="GeneID" id="115459052"/>
<dbReference type="InParanoid" id="A0A6P7WNJ3"/>
<keyword evidence="10" id="KW-0732">Signal</keyword>
<dbReference type="PROSITE" id="PS52035">
    <property type="entry name" value="PEPTIDASE_M14"/>
    <property type="match status" value="1"/>
</dbReference>
<comment type="cofactor">
    <cofactor evidence="1">
        <name>Zn(2+)</name>
        <dbReference type="ChEBI" id="CHEBI:29105"/>
    </cofactor>
</comment>
<dbReference type="PANTHER" id="PTHR11532:SF57">
    <property type="entry name" value="CARBOXYPEPTIDASE D, B"/>
    <property type="match status" value="1"/>
</dbReference>
<feature type="chain" id="PRO_5028469678" evidence="10">
    <location>
        <begin position="19"/>
        <end position="241"/>
    </location>
</feature>
<dbReference type="AlphaFoldDB" id="A0A6P7WNJ3"/>
<proteinExistence type="inferred from homology"/>
<evidence type="ECO:0000313" key="12">
    <source>
        <dbReference type="Proteomes" id="UP000515156"/>
    </source>
</evidence>
<dbReference type="GO" id="GO:0005615">
    <property type="term" value="C:extracellular space"/>
    <property type="evidence" value="ECO:0007669"/>
    <property type="project" value="TreeGrafter"/>
</dbReference>
<feature type="signal peptide" evidence="10">
    <location>
        <begin position="1"/>
        <end position="18"/>
    </location>
</feature>
<name>A0A6P7WNJ3_9AMPH</name>